<protein>
    <submittedName>
        <fullName evidence="1">Uncharacterized protein</fullName>
    </submittedName>
</protein>
<evidence type="ECO:0000313" key="2">
    <source>
        <dbReference type="Proteomes" id="UP000287651"/>
    </source>
</evidence>
<name>A0A426YRC7_ENSVE</name>
<dbReference type="EMBL" id="AMZH03010682">
    <property type="protein sequence ID" value="RRT54279.1"/>
    <property type="molecule type" value="Genomic_DNA"/>
</dbReference>
<reference evidence="1 2" key="1">
    <citation type="journal article" date="2014" name="Agronomy (Basel)">
        <title>A Draft Genome Sequence for Ensete ventricosum, the Drought-Tolerant Tree Against Hunger.</title>
        <authorList>
            <person name="Harrison J."/>
            <person name="Moore K.A."/>
            <person name="Paszkiewicz K."/>
            <person name="Jones T."/>
            <person name="Grant M."/>
            <person name="Ambacheew D."/>
            <person name="Muzemil S."/>
            <person name="Studholme D.J."/>
        </authorList>
    </citation>
    <scope>NUCLEOTIDE SEQUENCE [LARGE SCALE GENOMIC DNA]</scope>
</reference>
<proteinExistence type="predicted"/>
<evidence type="ECO:0000313" key="1">
    <source>
        <dbReference type="EMBL" id="RRT54279.1"/>
    </source>
</evidence>
<accession>A0A426YRC7</accession>
<sequence>MCPRPPTMMPSPAATFTRELSANSRVRFEPLDPPPPSSPRHLLELRRKTMEDEREASLLIMQFIITFSLLGV</sequence>
<dbReference type="Proteomes" id="UP000287651">
    <property type="component" value="Unassembled WGS sequence"/>
</dbReference>
<comment type="caution">
    <text evidence="1">The sequence shown here is derived from an EMBL/GenBank/DDBJ whole genome shotgun (WGS) entry which is preliminary data.</text>
</comment>
<gene>
    <name evidence="1" type="ORF">B296_00047877</name>
</gene>
<organism evidence="1 2">
    <name type="scientific">Ensete ventricosum</name>
    <name type="common">Abyssinian banana</name>
    <name type="synonym">Musa ensete</name>
    <dbReference type="NCBI Taxonomy" id="4639"/>
    <lineage>
        <taxon>Eukaryota</taxon>
        <taxon>Viridiplantae</taxon>
        <taxon>Streptophyta</taxon>
        <taxon>Embryophyta</taxon>
        <taxon>Tracheophyta</taxon>
        <taxon>Spermatophyta</taxon>
        <taxon>Magnoliopsida</taxon>
        <taxon>Liliopsida</taxon>
        <taxon>Zingiberales</taxon>
        <taxon>Musaceae</taxon>
        <taxon>Ensete</taxon>
    </lineage>
</organism>
<dbReference type="AlphaFoldDB" id="A0A426YRC7"/>